<dbReference type="Gene3D" id="1.25.40.10">
    <property type="entry name" value="Tetratricopeptide repeat domain"/>
    <property type="match status" value="1"/>
</dbReference>
<dbReference type="AlphaFoldDB" id="L7VVU6"/>
<sequence length="288" mass="31458">MAATFQLARKLTAPDDTTERALVAIDTQGAVISPLRRYAGRAAVYGALSILSGIGVCSILSGDPLVLALSLVGTAAWGHGLLVTRWLEQASQLIHVSRLDEAESLLQRCLRPPWGSEAVRGHAHLRLSTVASHRGDHETALEQARLAAALFSGEYPPQPQFLSLARYQEVRALVSLGKQADARRHFAAISHPPAGDYLRAHFYVTELYLALGDGQIPFLDGPLWDRAQLALDTDHAPPLLGLCAWGFDRLGEEDAAHHFRVLCQRRCGERVQSTLPLLGRYLEQAQPT</sequence>
<reference evidence="1" key="1">
    <citation type="submission" date="2012-09" db="EMBL/GenBank/DDBJ databases">
        <title>Metagenomic Characterization of a Microbial Community in Wastewater Detects High Levels of Antibiotic Resistance.</title>
        <authorList>
            <person name="Abrams M."/>
            <person name="Caldwell A."/>
            <person name="Vandaei E."/>
            <person name="Lee W."/>
            <person name="Perrott J."/>
            <person name="Khan S.Y."/>
            <person name="Ta J."/>
            <person name="Romero D."/>
            <person name="Nguyen V."/>
            <person name="Pourmand N."/>
            <person name="Ouverney C.C."/>
        </authorList>
    </citation>
    <scope>NUCLEOTIDE SEQUENCE</scope>
</reference>
<accession>L7VVU6</accession>
<dbReference type="SUPFAM" id="SSF48452">
    <property type="entry name" value="TPR-like"/>
    <property type="match status" value="1"/>
</dbReference>
<dbReference type="InterPro" id="IPR011990">
    <property type="entry name" value="TPR-like_helical_dom_sf"/>
</dbReference>
<evidence type="ECO:0000313" key="1">
    <source>
        <dbReference type="EMBL" id="AGC71664.1"/>
    </source>
</evidence>
<organism evidence="1">
    <name type="scientific">uncultured bacterium A1Q1_fos_2386</name>
    <dbReference type="NCBI Taxonomy" id="1256568"/>
    <lineage>
        <taxon>Bacteria</taxon>
        <taxon>environmental samples</taxon>
    </lineage>
</organism>
<name>L7VVU6_9BACT</name>
<dbReference type="EMBL" id="JX649879">
    <property type="protein sequence ID" value="AGC71664.1"/>
    <property type="molecule type" value="Genomic_DNA"/>
</dbReference>
<protein>
    <submittedName>
        <fullName evidence="1">Uncharacterized protein</fullName>
    </submittedName>
</protein>
<proteinExistence type="predicted"/>